<protein>
    <recommendedName>
        <fullName evidence="3">Heterokaryon incompatibility domain-containing protein</fullName>
    </recommendedName>
</protein>
<dbReference type="OrthoDB" id="2426273at2759"/>
<organism evidence="1 2">
    <name type="scientific">Hyaloscypha variabilis (strain UAMH 11265 / GT02V1 / F)</name>
    <name type="common">Meliniomyces variabilis</name>
    <dbReference type="NCBI Taxonomy" id="1149755"/>
    <lineage>
        <taxon>Eukaryota</taxon>
        <taxon>Fungi</taxon>
        <taxon>Dikarya</taxon>
        <taxon>Ascomycota</taxon>
        <taxon>Pezizomycotina</taxon>
        <taxon>Leotiomycetes</taxon>
        <taxon>Helotiales</taxon>
        <taxon>Hyaloscyphaceae</taxon>
        <taxon>Hyaloscypha</taxon>
        <taxon>Hyaloscypha variabilis</taxon>
    </lineage>
</organism>
<evidence type="ECO:0000313" key="1">
    <source>
        <dbReference type="EMBL" id="PMD44733.1"/>
    </source>
</evidence>
<dbReference type="STRING" id="1149755.A0A2J6S1T5"/>
<proteinExistence type="predicted"/>
<accession>A0A2J6S1T5</accession>
<keyword evidence="2" id="KW-1185">Reference proteome</keyword>
<dbReference type="EMBL" id="KZ613941">
    <property type="protein sequence ID" value="PMD44733.1"/>
    <property type="molecule type" value="Genomic_DNA"/>
</dbReference>
<dbReference type="AlphaFoldDB" id="A0A2J6S1T5"/>
<dbReference type="Proteomes" id="UP000235786">
    <property type="component" value="Unassembled WGS sequence"/>
</dbReference>
<dbReference type="PANTHER" id="PTHR39596:SF2">
    <property type="entry name" value="HET DOMAIN PROTEIN (AFU_ORTHOLOGUE AFUA_1G17550)-RELATED"/>
    <property type="match status" value="1"/>
</dbReference>
<reference evidence="1 2" key="1">
    <citation type="submission" date="2016-04" db="EMBL/GenBank/DDBJ databases">
        <title>A degradative enzymes factory behind the ericoid mycorrhizal symbiosis.</title>
        <authorList>
            <consortium name="DOE Joint Genome Institute"/>
            <person name="Martino E."/>
            <person name="Morin E."/>
            <person name="Grelet G."/>
            <person name="Kuo A."/>
            <person name="Kohler A."/>
            <person name="Daghino S."/>
            <person name="Barry K."/>
            <person name="Choi C."/>
            <person name="Cichocki N."/>
            <person name="Clum A."/>
            <person name="Copeland A."/>
            <person name="Hainaut M."/>
            <person name="Haridas S."/>
            <person name="Labutti K."/>
            <person name="Lindquist E."/>
            <person name="Lipzen A."/>
            <person name="Khouja H.-R."/>
            <person name="Murat C."/>
            <person name="Ohm R."/>
            <person name="Olson A."/>
            <person name="Spatafora J."/>
            <person name="Veneault-Fourrey C."/>
            <person name="Henrissat B."/>
            <person name="Grigoriev I."/>
            <person name="Martin F."/>
            <person name="Perotto S."/>
        </authorList>
    </citation>
    <scope>NUCLEOTIDE SEQUENCE [LARGE SCALE GENOMIC DNA]</scope>
    <source>
        <strain evidence="1 2">F</strain>
    </source>
</reference>
<evidence type="ECO:0000313" key="2">
    <source>
        <dbReference type="Proteomes" id="UP000235786"/>
    </source>
</evidence>
<evidence type="ECO:0008006" key="3">
    <source>
        <dbReference type="Google" id="ProtNLM"/>
    </source>
</evidence>
<gene>
    <name evidence="1" type="ORF">L207DRAFT_579662</name>
</gene>
<dbReference type="PANTHER" id="PTHR39596">
    <property type="match status" value="1"/>
</dbReference>
<sequence>MDHLPHGDHPLDLKIPYLCKKPYEHEKDWLEYPATQGFNLDHLRLYLFHYYSPDVLAPFLQSWLYFGLLFAVLPFRPNVNEFLEDDEKDGKIITTAKLPIVFERWKQHAKHLSKEETLSLWQKNVSVLKEARTTILYIADWPDSMLLSTSPVPPVSREMGLSFAILGRALELANAQILKPGAPADLFEWGDGSLFLEHMEAKGWCPFLVAGLAKIVNIDGSYFASTIGPPKVRRNHRRCTDEKCMYRSNGIQHVTPTCKCSMFSPDIDKMKQILGENKLPLLRFVTNRHGKGAELEVVAGEDGTKYVAMSHVWNDGLGNFDGNSMPACQLSRIQRAVNGIYSDELAAQDINVDSIPFWMDTLLIPNDPKLEEIKNATIVNMTQIYKKAKDVLVIDSEVATCSLTSEPQSVLHRILLSNWLRRLWTLQEGVFAESIHFLLSDGTTSLGALMYDQREENNNIGSGIRIKSTNHFMDRFGRALGQNTQSVLLNPTNDTLNDELSAIKLKETSNEQIIRRWHNEREVIRVLNAVASRVSTFDSDEALCIALLLEIDVKDIIAVKNRLKAREELEKANPEFFKSLQARDEKVKLEDETMLILLKMLDGSFPPGIILLTGPYHTTSGFRWAPKSFLNSPRDPGALGMHPIQIRCEYPSDELLDRHASSLCQKGGGLRVVFPGLRLGKVKENYSLDRRFVIDTMPSTDLGAKDEIIEGKPPRVWQVTYRNDPCDPLWTDVAPDWQNSSSIGIIICSYTREWRNNALQGLMVRLKGEVVEKGVTSMHTERICRVIISGAPEYDDRSWVKEPEKRVSGSWLPMIQHWCVD</sequence>
<name>A0A2J6S1T5_HYAVF</name>